<dbReference type="PANTHER" id="PTHR43477">
    <property type="entry name" value="DIHYDROANTICAPSIN 7-DEHYDROGENASE"/>
    <property type="match status" value="1"/>
</dbReference>
<dbReference type="GO" id="GO:0016491">
    <property type="term" value="F:oxidoreductase activity"/>
    <property type="evidence" value="ECO:0007669"/>
    <property type="project" value="UniProtKB-KW"/>
</dbReference>
<dbReference type="AlphaFoldDB" id="W4MEV7"/>
<dbReference type="SUPFAM" id="SSF51735">
    <property type="entry name" value="NAD(P)-binding Rossmann-fold domains"/>
    <property type="match status" value="1"/>
</dbReference>
<dbReference type="InterPro" id="IPR002347">
    <property type="entry name" value="SDR_fam"/>
</dbReference>
<gene>
    <name evidence="3" type="ORF">ETSY2_02870</name>
</gene>
<dbReference type="HOGENOM" id="CLU_010194_1_2_7"/>
<dbReference type="InterPro" id="IPR036291">
    <property type="entry name" value="NAD(P)-bd_dom_sf"/>
</dbReference>
<proteinExistence type="inferred from homology"/>
<dbReference type="Proteomes" id="UP000019140">
    <property type="component" value="Unassembled WGS sequence"/>
</dbReference>
<keyword evidence="2" id="KW-0560">Oxidoreductase</keyword>
<comment type="caution">
    <text evidence="3">The sequence shown here is derived from an EMBL/GenBank/DDBJ whole genome shotgun (WGS) entry which is preliminary data.</text>
</comment>
<evidence type="ECO:0008006" key="5">
    <source>
        <dbReference type="Google" id="ProtNLM"/>
    </source>
</evidence>
<dbReference type="PANTHER" id="PTHR43477:SF1">
    <property type="entry name" value="DIHYDROANTICAPSIN 7-DEHYDROGENASE"/>
    <property type="match status" value="1"/>
</dbReference>
<keyword evidence="4" id="KW-1185">Reference proteome</keyword>
<evidence type="ECO:0000313" key="3">
    <source>
        <dbReference type="EMBL" id="ETX08864.1"/>
    </source>
</evidence>
<name>W4MEV7_9BACT</name>
<dbReference type="Pfam" id="PF13561">
    <property type="entry name" value="adh_short_C2"/>
    <property type="match status" value="1"/>
</dbReference>
<organism evidence="3 4">
    <name type="scientific">Candidatus Entotheonella gemina</name>
    <dbReference type="NCBI Taxonomy" id="1429439"/>
    <lineage>
        <taxon>Bacteria</taxon>
        <taxon>Pseudomonadati</taxon>
        <taxon>Nitrospinota/Tectimicrobiota group</taxon>
        <taxon>Candidatus Tectimicrobiota</taxon>
        <taxon>Candidatus Entotheonellia</taxon>
        <taxon>Candidatus Entotheonellales</taxon>
        <taxon>Candidatus Entotheonellaceae</taxon>
        <taxon>Candidatus Entotheonella</taxon>
    </lineage>
</organism>
<dbReference type="PRINTS" id="PR00081">
    <property type="entry name" value="GDHRDH"/>
</dbReference>
<accession>W4MEV7</accession>
<comment type="similarity">
    <text evidence="1">Belongs to the short-chain dehydrogenases/reductases (SDR) family.</text>
</comment>
<dbReference type="Gene3D" id="3.40.50.720">
    <property type="entry name" value="NAD(P)-binding Rossmann-like Domain"/>
    <property type="match status" value="1"/>
</dbReference>
<evidence type="ECO:0000313" key="4">
    <source>
        <dbReference type="Proteomes" id="UP000019140"/>
    </source>
</evidence>
<dbReference type="InterPro" id="IPR051122">
    <property type="entry name" value="SDR_DHRS6-like"/>
</dbReference>
<protein>
    <recommendedName>
        <fullName evidence="5">Short-chain dehydrogenase</fullName>
    </recommendedName>
</protein>
<sequence>MYDVIINAPDLSMREEEAMVDRVLVTDADDFLGPATVERFTSNGAAVTAVTEPLQSREDAFALADSYGPFHIVVANLEAPITVAPITEHTDELCTSMFDRLVHPLFWLFAACLPSMVSAGRGAVVVPTSATALRTSSHPIAAYEAARAAQVTLVRSVGWEMAPNGVRVNGVAPNFIENPSYFPPEVVADDNFRRDLQRVVPAGRLGSGEEAAATIEWLASPGASYVFGAIIPVDGGWSLG</sequence>
<evidence type="ECO:0000256" key="1">
    <source>
        <dbReference type="ARBA" id="ARBA00006484"/>
    </source>
</evidence>
<reference evidence="3 4" key="1">
    <citation type="journal article" date="2014" name="Nature">
        <title>An environmental bacterial taxon with a large and distinct metabolic repertoire.</title>
        <authorList>
            <person name="Wilson M.C."/>
            <person name="Mori T."/>
            <person name="Ruckert C."/>
            <person name="Uria A.R."/>
            <person name="Helf M.J."/>
            <person name="Takada K."/>
            <person name="Gernert C."/>
            <person name="Steffens U.A."/>
            <person name="Heycke N."/>
            <person name="Schmitt S."/>
            <person name="Rinke C."/>
            <person name="Helfrich E.J."/>
            <person name="Brachmann A.O."/>
            <person name="Gurgui C."/>
            <person name="Wakimoto T."/>
            <person name="Kracht M."/>
            <person name="Crusemann M."/>
            <person name="Hentschel U."/>
            <person name="Abe I."/>
            <person name="Matsunaga S."/>
            <person name="Kalinowski J."/>
            <person name="Takeyama H."/>
            <person name="Piel J."/>
        </authorList>
    </citation>
    <scope>NUCLEOTIDE SEQUENCE [LARGE SCALE GENOMIC DNA]</scope>
    <source>
        <strain evidence="4">TSY2</strain>
    </source>
</reference>
<dbReference type="EMBL" id="AZHX01000119">
    <property type="protein sequence ID" value="ETX08864.1"/>
    <property type="molecule type" value="Genomic_DNA"/>
</dbReference>
<evidence type="ECO:0000256" key="2">
    <source>
        <dbReference type="ARBA" id="ARBA00023002"/>
    </source>
</evidence>